<evidence type="ECO:0000256" key="1">
    <source>
        <dbReference type="SAM" id="MobiDB-lite"/>
    </source>
</evidence>
<gene>
    <name evidence="2" type="ORF">PR048_012829</name>
</gene>
<name>A0ABQ9HQI8_9NEOP</name>
<feature type="region of interest" description="Disordered" evidence="1">
    <location>
        <begin position="99"/>
        <end position="118"/>
    </location>
</feature>
<evidence type="ECO:0000313" key="3">
    <source>
        <dbReference type="Proteomes" id="UP001159363"/>
    </source>
</evidence>
<organism evidence="2 3">
    <name type="scientific">Dryococelus australis</name>
    <dbReference type="NCBI Taxonomy" id="614101"/>
    <lineage>
        <taxon>Eukaryota</taxon>
        <taxon>Metazoa</taxon>
        <taxon>Ecdysozoa</taxon>
        <taxon>Arthropoda</taxon>
        <taxon>Hexapoda</taxon>
        <taxon>Insecta</taxon>
        <taxon>Pterygota</taxon>
        <taxon>Neoptera</taxon>
        <taxon>Polyneoptera</taxon>
        <taxon>Phasmatodea</taxon>
        <taxon>Verophasmatodea</taxon>
        <taxon>Anareolatae</taxon>
        <taxon>Phasmatidae</taxon>
        <taxon>Eurycanthinae</taxon>
        <taxon>Dryococelus</taxon>
    </lineage>
</organism>
<protein>
    <submittedName>
        <fullName evidence="2">Uncharacterized protein</fullName>
    </submittedName>
</protein>
<proteinExistence type="predicted"/>
<comment type="caution">
    <text evidence="2">The sequence shown here is derived from an EMBL/GenBank/DDBJ whole genome shotgun (WGS) entry which is preliminary data.</text>
</comment>
<feature type="non-terminal residue" evidence="2">
    <location>
        <position position="118"/>
    </location>
</feature>
<feature type="compositionally biased region" description="Acidic residues" evidence="1">
    <location>
        <begin position="108"/>
        <end position="118"/>
    </location>
</feature>
<keyword evidence="3" id="KW-1185">Reference proteome</keyword>
<reference evidence="2 3" key="1">
    <citation type="submission" date="2023-02" db="EMBL/GenBank/DDBJ databases">
        <title>LHISI_Scaffold_Assembly.</title>
        <authorList>
            <person name="Stuart O.P."/>
            <person name="Cleave R."/>
            <person name="Magrath M.J.L."/>
            <person name="Mikheyev A.S."/>
        </authorList>
    </citation>
    <scope>NUCLEOTIDE SEQUENCE [LARGE SCALE GENOMIC DNA]</scope>
    <source>
        <strain evidence="2">Daus_M_001</strain>
        <tissue evidence="2">Leg muscle</tissue>
    </source>
</reference>
<sequence>MPLVAAAGEHFLVSLYSYSGTNLLSLNHLRYILYKKSAFRYSSKMLLYSTTTVFKSISPGPAMAGGLCYSNMCLNCEGNCNNITVVSQDEDELDLETELDCPPIEPMDPMEEEQTLPQ</sequence>
<evidence type="ECO:0000313" key="2">
    <source>
        <dbReference type="EMBL" id="KAJ8886617.1"/>
    </source>
</evidence>
<accession>A0ABQ9HQI8</accession>
<dbReference type="EMBL" id="JARBHB010000004">
    <property type="protein sequence ID" value="KAJ8886617.1"/>
    <property type="molecule type" value="Genomic_DNA"/>
</dbReference>
<dbReference type="Proteomes" id="UP001159363">
    <property type="component" value="Chromosome X"/>
</dbReference>